<proteinExistence type="predicted"/>
<feature type="transmembrane region" description="Helical" evidence="6">
    <location>
        <begin position="53"/>
        <end position="72"/>
    </location>
</feature>
<sequence>MESWNCIEPQWPADELLKFQFISDFFIAFAYFFIPLELIYFAKKSAVSPYRRVLVQFGAFIVLCGTTHLINLWTYNAHSRTVDIVMTIAKILTAVVSCATALMLVDIIPNLLGIKTWELFWKNKAGELDNEVGLVLTQDETGKHVRIV</sequence>
<feature type="transmembrane region" description="Helical" evidence="6">
    <location>
        <begin position="20"/>
        <end position="41"/>
    </location>
</feature>
<evidence type="ECO:0000256" key="5">
    <source>
        <dbReference type="ARBA" id="ARBA00022840"/>
    </source>
</evidence>
<keyword evidence="9" id="KW-1185">Reference proteome</keyword>
<gene>
    <name evidence="8" type="ORF">NE237_000676</name>
</gene>
<dbReference type="GO" id="GO:0016301">
    <property type="term" value="F:kinase activity"/>
    <property type="evidence" value="ECO:0007669"/>
    <property type="project" value="UniProtKB-KW"/>
</dbReference>
<evidence type="ECO:0000256" key="1">
    <source>
        <dbReference type="ARBA" id="ARBA00022679"/>
    </source>
</evidence>
<dbReference type="Proteomes" id="UP001141806">
    <property type="component" value="Unassembled WGS sequence"/>
</dbReference>
<reference evidence="8" key="1">
    <citation type="journal article" date="2023" name="Plant J.">
        <title>The genome of the king protea, Protea cynaroides.</title>
        <authorList>
            <person name="Chang J."/>
            <person name="Duong T.A."/>
            <person name="Schoeman C."/>
            <person name="Ma X."/>
            <person name="Roodt D."/>
            <person name="Barker N."/>
            <person name="Li Z."/>
            <person name="Van de Peer Y."/>
            <person name="Mizrachi E."/>
        </authorList>
    </citation>
    <scope>NUCLEOTIDE SEQUENCE</scope>
    <source>
        <tissue evidence="8">Young leaves</tissue>
    </source>
</reference>
<evidence type="ECO:0000256" key="6">
    <source>
        <dbReference type="SAM" id="Phobius"/>
    </source>
</evidence>
<evidence type="ECO:0000313" key="9">
    <source>
        <dbReference type="Proteomes" id="UP001141806"/>
    </source>
</evidence>
<dbReference type="PANTHER" id="PTHR24423">
    <property type="entry name" value="TWO-COMPONENT SENSOR HISTIDINE KINASE"/>
    <property type="match status" value="1"/>
</dbReference>
<keyword evidence="6" id="KW-0812">Transmembrane</keyword>
<protein>
    <recommendedName>
        <fullName evidence="7">Ethylene receptor 1-like N-terminal domain-containing protein</fullName>
    </recommendedName>
</protein>
<dbReference type="PANTHER" id="PTHR24423:SF615">
    <property type="entry name" value="ETHYLENE RECEPTOR 1"/>
    <property type="match status" value="1"/>
</dbReference>
<keyword evidence="6" id="KW-0472">Membrane</keyword>
<dbReference type="Pfam" id="PF25487">
    <property type="entry name" value="ETR1_N"/>
    <property type="match status" value="1"/>
</dbReference>
<evidence type="ECO:0000256" key="3">
    <source>
        <dbReference type="ARBA" id="ARBA00022741"/>
    </source>
</evidence>
<keyword evidence="6" id="KW-1133">Transmembrane helix</keyword>
<dbReference type="OrthoDB" id="1704464at2759"/>
<dbReference type="InterPro" id="IPR058544">
    <property type="entry name" value="ETR1_N"/>
</dbReference>
<keyword evidence="1" id="KW-0808">Transferase</keyword>
<comment type="caution">
    <text evidence="8">The sequence shown here is derived from an EMBL/GenBank/DDBJ whole genome shotgun (WGS) entry which is preliminary data.</text>
</comment>
<accession>A0A9Q0QXQ4</accession>
<keyword evidence="3" id="KW-0547">Nucleotide-binding</keyword>
<dbReference type="GO" id="GO:0051740">
    <property type="term" value="F:ethylene binding"/>
    <property type="evidence" value="ECO:0007669"/>
    <property type="project" value="TreeGrafter"/>
</dbReference>
<dbReference type="AlphaFoldDB" id="A0A9Q0QXQ4"/>
<dbReference type="GO" id="GO:0038199">
    <property type="term" value="F:ethylene receptor activity"/>
    <property type="evidence" value="ECO:0007669"/>
    <property type="project" value="TreeGrafter"/>
</dbReference>
<dbReference type="EMBL" id="JAMYWD010000003">
    <property type="protein sequence ID" value="KAJ4975570.1"/>
    <property type="molecule type" value="Genomic_DNA"/>
</dbReference>
<keyword evidence="4" id="KW-0418">Kinase</keyword>
<evidence type="ECO:0000256" key="2">
    <source>
        <dbReference type="ARBA" id="ARBA00022723"/>
    </source>
</evidence>
<feature type="domain" description="Ethylene receptor 1-like N-terminal" evidence="7">
    <location>
        <begin position="16"/>
        <end position="113"/>
    </location>
</feature>
<evidence type="ECO:0000259" key="7">
    <source>
        <dbReference type="Pfam" id="PF25487"/>
    </source>
</evidence>
<keyword evidence="5" id="KW-0067">ATP-binding</keyword>
<name>A0A9Q0QXQ4_9MAGN</name>
<organism evidence="8 9">
    <name type="scientific">Protea cynaroides</name>
    <dbReference type="NCBI Taxonomy" id="273540"/>
    <lineage>
        <taxon>Eukaryota</taxon>
        <taxon>Viridiplantae</taxon>
        <taxon>Streptophyta</taxon>
        <taxon>Embryophyta</taxon>
        <taxon>Tracheophyta</taxon>
        <taxon>Spermatophyta</taxon>
        <taxon>Magnoliopsida</taxon>
        <taxon>Proteales</taxon>
        <taxon>Proteaceae</taxon>
        <taxon>Protea</taxon>
    </lineage>
</organism>
<evidence type="ECO:0000313" key="8">
    <source>
        <dbReference type="EMBL" id="KAJ4975570.1"/>
    </source>
</evidence>
<feature type="transmembrane region" description="Helical" evidence="6">
    <location>
        <begin position="84"/>
        <end position="105"/>
    </location>
</feature>
<dbReference type="GO" id="GO:0005524">
    <property type="term" value="F:ATP binding"/>
    <property type="evidence" value="ECO:0007669"/>
    <property type="project" value="UniProtKB-KW"/>
</dbReference>
<evidence type="ECO:0000256" key="4">
    <source>
        <dbReference type="ARBA" id="ARBA00022777"/>
    </source>
</evidence>
<keyword evidence="2" id="KW-0479">Metal-binding</keyword>
<dbReference type="GO" id="GO:0046872">
    <property type="term" value="F:metal ion binding"/>
    <property type="evidence" value="ECO:0007669"/>
    <property type="project" value="UniProtKB-KW"/>
</dbReference>
<dbReference type="GO" id="GO:0005783">
    <property type="term" value="C:endoplasmic reticulum"/>
    <property type="evidence" value="ECO:0007669"/>
    <property type="project" value="TreeGrafter"/>
</dbReference>